<dbReference type="AlphaFoldDB" id="A0A6J4PGQ2"/>
<organism evidence="2">
    <name type="scientific">uncultured Phycisphaerae bacterium</name>
    <dbReference type="NCBI Taxonomy" id="904963"/>
    <lineage>
        <taxon>Bacteria</taxon>
        <taxon>Pseudomonadati</taxon>
        <taxon>Planctomycetota</taxon>
        <taxon>Phycisphaerae</taxon>
        <taxon>environmental samples</taxon>
    </lineage>
</organism>
<protein>
    <submittedName>
        <fullName evidence="2">Uncharacterized protein</fullName>
    </submittedName>
</protein>
<proteinExistence type="predicted"/>
<accession>A0A6J4PGQ2</accession>
<feature type="compositionally biased region" description="Low complexity" evidence="1">
    <location>
        <begin position="316"/>
        <end position="338"/>
    </location>
</feature>
<sequence>AVPTRPELAATAPRSDGTPLGPAGPRSRPRDGARGAARQARQLRGPRPRDPGAQLARAARDQRALEPRDRDPRGLQREVRDHGRRQRRADLRGRRRGDDGHGRRRRVAARSRLHRPRRRAGDIPDDQGRLRHGSAALPGRPEGGRRRPRRPHPRRRGRSRAWREVPRHRRCVGEARPAGHPHAPPGAGGRRRALPDLPRGAPSRLRALRGRVAAAAALPPAQPPQPARRSHPGPPPSGVARLLVARRRGPGPRRADVQRPRRLAARLRRPHPDLPPAPERPRRARRHGHDPRVADGRPAVGVGELLPRPRAAVGQPGLPLRAAPGARGPGSLRAAALAPSPPGDTM</sequence>
<name>A0A6J4PGQ2_9BACT</name>
<evidence type="ECO:0000256" key="1">
    <source>
        <dbReference type="SAM" id="MobiDB-lite"/>
    </source>
</evidence>
<feature type="compositionally biased region" description="Basic and acidic residues" evidence="1">
    <location>
        <begin position="119"/>
        <end position="129"/>
    </location>
</feature>
<feature type="compositionally biased region" description="Pro residues" evidence="1">
    <location>
        <begin position="220"/>
        <end position="237"/>
    </location>
</feature>
<feature type="compositionally biased region" description="Basic and acidic residues" evidence="1">
    <location>
        <begin position="88"/>
        <end position="101"/>
    </location>
</feature>
<dbReference type="EMBL" id="CADCUQ010000575">
    <property type="protein sequence ID" value="CAA9415456.1"/>
    <property type="molecule type" value="Genomic_DNA"/>
</dbReference>
<feature type="compositionally biased region" description="Basic residues" evidence="1">
    <location>
        <begin position="146"/>
        <end position="170"/>
    </location>
</feature>
<feature type="compositionally biased region" description="Basic residues" evidence="1">
    <location>
        <begin position="260"/>
        <end position="269"/>
    </location>
</feature>
<evidence type="ECO:0000313" key="2">
    <source>
        <dbReference type="EMBL" id="CAA9415456.1"/>
    </source>
</evidence>
<feature type="non-terminal residue" evidence="2">
    <location>
        <position position="1"/>
    </location>
</feature>
<feature type="compositionally biased region" description="Basic and acidic residues" evidence="1">
    <location>
        <begin position="58"/>
        <end position="81"/>
    </location>
</feature>
<feature type="compositionally biased region" description="Low complexity" evidence="1">
    <location>
        <begin position="34"/>
        <end position="45"/>
    </location>
</feature>
<feature type="compositionally biased region" description="Basic residues" evidence="1">
    <location>
        <begin position="102"/>
        <end position="118"/>
    </location>
</feature>
<reference evidence="2" key="1">
    <citation type="submission" date="2020-02" db="EMBL/GenBank/DDBJ databases">
        <authorList>
            <person name="Meier V. D."/>
        </authorList>
    </citation>
    <scope>NUCLEOTIDE SEQUENCE</scope>
    <source>
        <strain evidence="2">AVDCRST_MAG64</strain>
    </source>
</reference>
<feature type="non-terminal residue" evidence="2">
    <location>
        <position position="346"/>
    </location>
</feature>
<feature type="compositionally biased region" description="Low complexity" evidence="1">
    <location>
        <begin position="210"/>
        <end position="219"/>
    </location>
</feature>
<feature type="region of interest" description="Disordered" evidence="1">
    <location>
        <begin position="1"/>
        <end position="346"/>
    </location>
</feature>
<gene>
    <name evidence="2" type="ORF">AVDCRST_MAG64-2607</name>
</gene>